<sequence length="130" mass="14287">MGCISSKSTKDEDDSDNDKTKKPFKNGSSMRLDDVSLTHKSDANDGAASAAAQEAHKKGKGLLEELRDNKIPVDSRAERVALIAEKMFADVLLEGFSEALPWAKPIVVVIKVSQIMRVDRGPNIQNVFRF</sequence>
<feature type="compositionally biased region" description="Low complexity" evidence="1">
    <location>
        <begin position="44"/>
        <end position="53"/>
    </location>
</feature>
<gene>
    <name evidence="3" type="primary">LOC106814112</name>
</gene>
<evidence type="ECO:0000313" key="3">
    <source>
        <dbReference type="RefSeq" id="XP_014673875.1"/>
    </source>
</evidence>
<name>A0ABM1ENV4_PRICU</name>
<dbReference type="RefSeq" id="XP_014673875.1">
    <property type="nucleotide sequence ID" value="XM_014818389.1"/>
</dbReference>
<dbReference type="GeneID" id="106814112"/>
<evidence type="ECO:0000313" key="2">
    <source>
        <dbReference type="Proteomes" id="UP000695022"/>
    </source>
</evidence>
<feature type="region of interest" description="Disordered" evidence="1">
    <location>
        <begin position="1"/>
        <end position="61"/>
    </location>
</feature>
<dbReference type="Proteomes" id="UP000695022">
    <property type="component" value="Unplaced"/>
</dbReference>
<organism evidence="2 3">
    <name type="scientific">Priapulus caudatus</name>
    <name type="common">Priapulid worm</name>
    <dbReference type="NCBI Taxonomy" id="37621"/>
    <lineage>
        <taxon>Eukaryota</taxon>
        <taxon>Metazoa</taxon>
        <taxon>Ecdysozoa</taxon>
        <taxon>Scalidophora</taxon>
        <taxon>Priapulida</taxon>
        <taxon>Priapulimorpha</taxon>
        <taxon>Priapulimorphida</taxon>
        <taxon>Priapulidae</taxon>
        <taxon>Priapulus</taxon>
    </lineage>
</organism>
<evidence type="ECO:0000256" key="1">
    <source>
        <dbReference type="SAM" id="MobiDB-lite"/>
    </source>
</evidence>
<feature type="compositionally biased region" description="Basic and acidic residues" evidence="1">
    <location>
        <begin position="31"/>
        <end position="43"/>
    </location>
</feature>
<protein>
    <submittedName>
        <fullName evidence="3">Uncharacterized protein LOC106814112</fullName>
    </submittedName>
</protein>
<keyword evidence="2" id="KW-1185">Reference proteome</keyword>
<proteinExistence type="predicted"/>
<accession>A0ABM1ENV4</accession>
<reference evidence="3" key="1">
    <citation type="submission" date="2025-08" db="UniProtKB">
        <authorList>
            <consortium name="RefSeq"/>
        </authorList>
    </citation>
    <scope>IDENTIFICATION</scope>
</reference>